<comment type="subunit">
    <text evidence="2 7">Homodimer.</text>
</comment>
<dbReference type="InterPro" id="IPR015424">
    <property type="entry name" value="PyrdxlP-dep_Trfase"/>
</dbReference>
<dbReference type="STRING" id="1291742.LOOC260_121460"/>
<dbReference type="SUPFAM" id="SSF53383">
    <property type="entry name" value="PLP-dependent transferases"/>
    <property type="match status" value="1"/>
</dbReference>
<dbReference type="PANTHER" id="PTHR43643">
    <property type="entry name" value="HISTIDINOL-PHOSPHATE AMINOTRANSFERASE 2"/>
    <property type="match status" value="1"/>
</dbReference>
<feature type="modified residue" description="N6-(pyridoxal phosphate)lysine" evidence="7">
    <location>
        <position position="222"/>
    </location>
</feature>
<comment type="similarity">
    <text evidence="7">Belongs to the class-II pyridoxal-phosphate-dependent aminotransferase family. Histidinol-phosphate aminotransferase subfamily.</text>
</comment>
<organism evidence="9 10">
    <name type="scientific">Paucilactobacillus hokkaidonensis JCM 18461</name>
    <dbReference type="NCBI Taxonomy" id="1291742"/>
    <lineage>
        <taxon>Bacteria</taxon>
        <taxon>Bacillati</taxon>
        <taxon>Bacillota</taxon>
        <taxon>Bacilli</taxon>
        <taxon>Lactobacillales</taxon>
        <taxon>Lactobacillaceae</taxon>
        <taxon>Paucilactobacillus</taxon>
    </lineage>
</organism>
<evidence type="ECO:0000256" key="4">
    <source>
        <dbReference type="ARBA" id="ARBA00022679"/>
    </source>
</evidence>
<dbReference type="RefSeq" id="WP_041094872.1">
    <property type="nucleotide sequence ID" value="NZ_AP014680.1"/>
</dbReference>
<proteinExistence type="inferred from homology"/>
<dbReference type="Pfam" id="PF00155">
    <property type="entry name" value="Aminotran_1_2"/>
    <property type="match status" value="1"/>
</dbReference>
<evidence type="ECO:0000256" key="1">
    <source>
        <dbReference type="ARBA" id="ARBA00001933"/>
    </source>
</evidence>
<keyword evidence="7" id="KW-0028">Amino-acid biosynthesis</keyword>
<dbReference type="InterPro" id="IPR050106">
    <property type="entry name" value="HistidinolP_aminotransfase"/>
</dbReference>
<feature type="domain" description="Aminotransferase class I/classII large" evidence="8">
    <location>
        <begin position="28"/>
        <end position="344"/>
    </location>
</feature>
<keyword evidence="4 7" id="KW-0808">Transferase</keyword>
<dbReference type="GO" id="GO:0000105">
    <property type="term" value="P:L-histidine biosynthetic process"/>
    <property type="evidence" value="ECO:0007669"/>
    <property type="project" value="UniProtKB-UniRule"/>
</dbReference>
<comment type="catalytic activity">
    <reaction evidence="7">
        <text>L-histidinol phosphate + 2-oxoglutarate = 3-(imidazol-4-yl)-2-oxopropyl phosphate + L-glutamate</text>
        <dbReference type="Rhea" id="RHEA:23744"/>
        <dbReference type="ChEBI" id="CHEBI:16810"/>
        <dbReference type="ChEBI" id="CHEBI:29985"/>
        <dbReference type="ChEBI" id="CHEBI:57766"/>
        <dbReference type="ChEBI" id="CHEBI:57980"/>
        <dbReference type="EC" id="2.6.1.9"/>
    </reaction>
</comment>
<dbReference type="Proteomes" id="UP000031620">
    <property type="component" value="Chromosome"/>
</dbReference>
<dbReference type="Gene3D" id="3.40.640.10">
    <property type="entry name" value="Type I PLP-dependent aspartate aminotransferase-like (Major domain)"/>
    <property type="match status" value="1"/>
</dbReference>
<keyword evidence="3 7" id="KW-0032">Aminotransferase</keyword>
<comment type="cofactor">
    <cofactor evidence="1 7">
        <name>pyridoxal 5'-phosphate</name>
        <dbReference type="ChEBI" id="CHEBI:597326"/>
    </cofactor>
</comment>
<sequence length="359" mass="40454">MRKTVQQLKPYQPEEPLADLKKRLNLAKLVRLSANENPYGTSVHVNELFKTWSLNSDNRYPDGQATKLRQAVSEFLSVAPNQLVFGCGLDEVISLINRTFLMENDAVLLSTPTFSEYQLNAQIEGAISIDVPVKDDGHIDFDGLIDAITPATKLVWLCNPNNPTGTYESVALIEQFMQQVPANILVVVDEAYIDYVTGVENSSALQLQKQFSNLVVLRTFSKAYGLANLRVGFGVFPLQLAQRMQAVRLPYNLNDVSQQAALVALQDQAFIQRTVAKTVSERRKWEAFLTNQKIPFFKSQTNFIFINLQQAKQVSKYLLQNGYLVRDGLRPDWLRITIGESADNLAVQNLLVKWINSAR</sequence>
<dbReference type="Gene3D" id="3.90.1150.10">
    <property type="entry name" value="Aspartate Aminotransferase, domain 1"/>
    <property type="match status" value="1"/>
</dbReference>
<evidence type="ECO:0000256" key="3">
    <source>
        <dbReference type="ARBA" id="ARBA00022576"/>
    </source>
</evidence>
<evidence type="ECO:0000256" key="6">
    <source>
        <dbReference type="ARBA" id="ARBA00023102"/>
    </source>
</evidence>
<keyword evidence="6 7" id="KW-0368">Histidine biosynthesis</keyword>
<dbReference type="HOGENOM" id="CLU_017584_3_3_9"/>
<dbReference type="KEGG" id="lho:LOOC260_121460"/>
<dbReference type="CDD" id="cd00609">
    <property type="entry name" value="AAT_like"/>
    <property type="match status" value="1"/>
</dbReference>
<keyword evidence="5 7" id="KW-0663">Pyridoxal phosphate</keyword>
<evidence type="ECO:0000313" key="9">
    <source>
        <dbReference type="EMBL" id="BAP86652.1"/>
    </source>
</evidence>
<dbReference type="InterPro" id="IPR004839">
    <property type="entry name" value="Aminotransferase_I/II_large"/>
</dbReference>
<dbReference type="AlphaFoldDB" id="A0A0A1GWY8"/>
<dbReference type="PANTHER" id="PTHR43643:SF3">
    <property type="entry name" value="HISTIDINOL-PHOSPHATE AMINOTRANSFERASE"/>
    <property type="match status" value="1"/>
</dbReference>
<dbReference type="UniPathway" id="UPA00031">
    <property type="reaction ID" value="UER00012"/>
</dbReference>
<evidence type="ECO:0000313" key="10">
    <source>
        <dbReference type="Proteomes" id="UP000031620"/>
    </source>
</evidence>
<evidence type="ECO:0000259" key="8">
    <source>
        <dbReference type="Pfam" id="PF00155"/>
    </source>
</evidence>
<dbReference type="HAMAP" id="MF_01023">
    <property type="entry name" value="HisC_aminotrans_2"/>
    <property type="match status" value="1"/>
</dbReference>
<dbReference type="GO" id="GO:0030170">
    <property type="term" value="F:pyridoxal phosphate binding"/>
    <property type="evidence" value="ECO:0007669"/>
    <property type="project" value="InterPro"/>
</dbReference>
<evidence type="ECO:0000256" key="7">
    <source>
        <dbReference type="HAMAP-Rule" id="MF_01023"/>
    </source>
</evidence>
<dbReference type="EMBL" id="AP014680">
    <property type="protein sequence ID" value="BAP86652.1"/>
    <property type="molecule type" value="Genomic_DNA"/>
</dbReference>
<protein>
    <recommendedName>
        <fullName evidence="7">Histidinol-phosphate aminotransferase</fullName>
        <ecNumber evidence="7">2.6.1.9</ecNumber>
    </recommendedName>
    <alternativeName>
        <fullName evidence="7">Imidazole acetol-phosphate transaminase</fullName>
    </alternativeName>
</protein>
<dbReference type="InterPro" id="IPR015421">
    <property type="entry name" value="PyrdxlP-dep_Trfase_major"/>
</dbReference>
<dbReference type="InterPro" id="IPR005861">
    <property type="entry name" value="HisP_aminotrans"/>
</dbReference>
<reference evidence="9 10" key="1">
    <citation type="submission" date="2014-11" db="EMBL/GenBank/DDBJ databases">
        <title>Complete genome sequence and analysis of Lactobacillus hokkaidonensis LOOC260T.</title>
        <authorList>
            <person name="Tanizawa Y."/>
            <person name="Tohno M."/>
            <person name="Kaminuma E."/>
            <person name="Nakamura Y."/>
            <person name="Arita M."/>
        </authorList>
    </citation>
    <scope>NUCLEOTIDE SEQUENCE [LARGE SCALE GENOMIC DNA]</scope>
    <source>
        <strain evidence="9 10">LOOC260</strain>
    </source>
</reference>
<dbReference type="GO" id="GO:0004400">
    <property type="term" value="F:histidinol-phosphate transaminase activity"/>
    <property type="evidence" value="ECO:0007669"/>
    <property type="project" value="UniProtKB-UniRule"/>
</dbReference>
<dbReference type="InterPro" id="IPR015422">
    <property type="entry name" value="PyrdxlP-dep_Trfase_small"/>
</dbReference>
<name>A0A0A1GWY8_9LACO</name>
<gene>
    <name evidence="7 9" type="primary">hisC</name>
    <name evidence="9" type="ORF">LOOC260_121460</name>
</gene>
<dbReference type="EC" id="2.6.1.9" evidence="7"/>
<evidence type="ECO:0000256" key="2">
    <source>
        <dbReference type="ARBA" id="ARBA00011738"/>
    </source>
</evidence>
<accession>A0A0A1GWY8</accession>
<dbReference type="NCBIfam" id="TIGR01141">
    <property type="entry name" value="hisC"/>
    <property type="match status" value="1"/>
</dbReference>
<comment type="pathway">
    <text evidence="7">Amino-acid biosynthesis; L-histidine biosynthesis; L-histidine from 5-phospho-alpha-D-ribose 1-diphosphate: step 7/9.</text>
</comment>
<evidence type="ECO:0000256" key="5">
    <source>
        <dbReference type="ARBA" id="ARBA00022898"/>
    </source>
</evidence>